<organism evidence="1 2">
    <name type="scientific">Leptosia nina</name>
    <dbReference type="NCBI Taxonomy" id="320188"/>
    <lineage>
        <taxon>Eukaryota</taxon>
        <taxon>Metazoa</taxon>
        <taxon>Ecdysozoa</taxon>
        <taxon>Arthropoda</taxon>
        <taxon>Hexapoda</taxon>
        <taxon>Insecta</taxon>
        <taxon>Pterygota</taxon>
        <taxon>Neoptera</taxon>
        <taxon>Endopterygota</taxon>
        <taxon>Lepidoptera</taxon>
        <taxon>Glossata</taxon>
        <taxon>Ditrysia</taxon>
        <taxon>Papilionoidea</taxon>
        <taxon>Pieridae</taxon>
        <taxon>Pierinae</taxon>
        <taxon>Leptosia</taxon>
    </lineage>
</organism>
<evidence type="ECO:0000313" key="1">
    <source>
        <dbReference type="EMBL" id="CAK1548772.1"/>
    </source>
</evidence>
<comment type="caution">
    <text evidence="1">The sequence shown here is derived from an EMBL/GenBank/DDBJ whole genome shotgun (WGS) entry which is preliminary data.</text>
</comment>
<evidence type="ECO:0000313" key="2">
    <source>
        <dbReference type="Proteomes" id="UP001497472"/>
    </source>
</evidence>
<dbReference type="AlphaFoldDB" id="A0AAV1JL33"/>
<name>A0AAV1JL33_9NEOP</name>
<gene>
    <name evidence="1" type="ORF">LNINA_LOCUS8127</name>
</gene>
<dbReference type="Proteomes" id="UP001497472">
    <property type="component" value="Unassembled WGS sequence"/>
</dbReference>
<keyword evidence="2" id="KW-1185">Reference proteome</keyword>
<proteinExistence type="predicted"/>
<accession>A0AAV1JL33</accession>
<protein>
    <submittedName>
        <fullName evidence="1">Uncharacterized protein</fullName>
    </submittedName>
</protein>
<reference evidence="1 2" key="1">
    <citation type="submission" date="2023-11" db="EMBL/GenBank/DDBJ databases">
        <authorList>
            <person name="Okamura Y."/>
        </authorList>
    </citation>
    <scope>NUCLEOTIDE SEQUENCE [LARGE SCALE GENOMIC DNA]</scope>
</reference>
<dbReference type="EMBL" id="CAVLEF010000011">
    <property type="protein sequence ID" value="CAK1548772.1"/>
    <property type="molecule type" value="Genomic_DNA"/>
</dbReference>
<sequence length="359" mass="39476">MAGLSYKGALRRWRDTSIDSTISDMMNSVQIWCKCCNYVEYDLVPPTCSSESTVCGRVTWQNMSKRVNKPYRELVEAESSLVAYLEYRLRARRALSVQRYPFCLFSAIIFGPARCRSAPAPQIIGLPKKNLFFQRIHRSKFRLRVTSEKMLALLAAIAVGVAAVDQSEPGAGRPMSEPEVVVQLKYDGGELDRIYLTQFRKEQRVASVPARPDVCADLCHSGLGGEACGSTCLSLMPVGLKTALKSGNASGEEYGQPRVAVCPTLCENQLGEPLCDCTDVTPYTHPTNWTVVCQAFCDTDGYLLSGCPTCETPQTSPQLSTISAVSLRLDTSDGWRSWCNVQCRQGQGGAACNCDRTPF</sequence>